<gene>
    <name evidence="1" type="ORF">F7725_021442</name>
</gene>
<protein>
    <submittedName>
        <fullName evidence="1">Uncharacterized protein</fullName>
    </submittedName>
</protein>
<proteinExistence type="predicted"/>
<dbReference type="OrthoDB" id="9950531at2759"/>
<sequence>MNLIMQQATSNIPRIGTFFQTLVDLLPSSPGRPSEPQCSTKWLCTDSPELLQHGGTSTVAQ</sequence>
<organism evidence="1 2">
    <name type="scientific">Dissostichus mawsoni</name>
    <name type="common">Antarctic cod</name>
    <dbReference type="NCBI Taxonomy" id="36200"/>
    <lineage>
        <taxon>Eukaryota</taxon>
        <taxon>Metazoa</taxon>
        <taxon>Chordata</taxon>
        <taxon>Craniata</taxon>
        <taxon>Vertebrata</taxon>
        <taxon>Euteleostomi</taxon>
        <taxon>Actinopterygii</taxon>
        <taxon>Neopterygii</taxon>
        <taxon>Teleostei</taxon>
        <taxon>Neoteleostei</taxon>
        <taxon>Acanthomorphata</taxon>
        <taxon>Eupercaria</taxon>
        <taxon>Perciformes</taxon>
        <taxon>Notothenioidei</taxon>
        <taxon>Nototheniidae</taxon>
        <taxon>Dissostichus</taxon>
    </lineage>
</organism>
<dbReference type="Proteomes" id="UP000518266">
    <property type="component" value="Unassembled WGS sequence"/>
</dbReference>
<name>A0A7J5ZBT7_DISMA</name>
<dbReference type="AlphaFoldDB" id="A0A7J5ZBT7"/>
<keyword evidence="2" id="KW-1185">Reference proteome</keyword>
<comment type="caution">
    <text evidence="1">The sequence shown here is derived from an EMBL/GenBank/DDBJ whole genome shotgun (WGS) entry which is preliminary data.</text>
</comment>
<accession>A0A7J5ZBT7</accession>
<dbReference type="EMBL" id="JAAKFY010000003">
    <property type="protein sequence ID" value="KAF3859043.1"/>
    <property type="molecule type" value="Genomic_DNA"/>
</dbReference>
<reference evidence="1 2" key="1">
    <citation type="submission" date="2020-03" db="EMBL/GenBank/DDBJ databases">
        <title>Dissostichus mawsoni Genome sequencing and assembly.</title>
        <authorList>
            <person name="Park H."/>
        </authorList>
    </citation>
    <scope>NUCLEOTIDE SEQUENCE [LARGE SCALE GENOMIC DNA]</scope>
    <source>
        <strain evidence="1">DM0001</strain>
        <tissue evidence="1">Muscle</tissue>
    </source>
</reference>
<evidence type="ECO:0000313" key="2">
    <source>
        <dbReference type="Proteomes" id="UP000518266"/>
    </source>
</evidence>
<evidence type="ECO:0000313" key="1">
    <source>
        <dbReference type="EMBL" id="KAF3859043.1"/>
    </source>
</evidence>